<protein>
    <submittedName>
        <fullName evidence="1">Uncharacterized protein</fullName>
    </submittedName>
</protein>
<sequence>MGRHVNYGDYRWEWDPDNHTITITPKHIDRAGSTGKFGLGNAVIDLNIAHPETKLTQPITGETTSDGLIPPDFSHIRRWHAYPTQMASVTKELTGYNGWKHEMTYMEASACRVVEVSASTVREEGYSCKRAGGWYRLDNGGLAQGGVFYPVSVGGSVGAADQVVKVGEDIFLLSGGAVKWCRRSLISETGLSSPSTISGTMLNLIEREKGGMLPQDFEILEIAGGGTLKARCSDGVAYIFSVENPSRPAIVGRVDNAGRVTSHGIYVYDSIGKYYRTGGGTAPLAPYLEGEVVMVKEGAHSDAIIRKDDVAGASSPIADKISDVIVTGTPGAYAVRGTQVDAYGVIVQKRDALGEIRVWKSGSPVTPSDILPPSQADYFANNRQDWKTEWAGAGKTGNVVGEPDTWYSLLTAPHSSERDISMLVVSRGGKLYDASDSTWKELETTTEKGADLISYIYAHDMSNVYAIDPGALTDIEPFDVDGLIFTYSDNRWVDVDLNQH</sequence>
<gene>
    <name evidence="1" type="ordered locus">Nitsa_1165</name>
</gene>
<dbReference type="STRING" id="749222.Nitsa_1165"/>
<dbReference type="AlphaFoldDB" id="E6WY44"/>
<dbReference type="HOGENOM" id="CLU_544935_0_0_7"/>
<dbReference type="EMBL" id="CP002452">
    <property type="protein sequence ID" value="ADV46418.1"/>
    <property type="molecule type" value="Genomic_DNA"/>
</dbReference>
<reference evidence="2" key="2">
    <citation type="submission" date="2011-01" db="EMBL/GenBank/DDBJ databases">
        <title>The complete genome of Nitratifractor salsuginis DSM 16511.</title>
        <authorList>
            <consortium name="US DOE Joint Genome Institute (JGI-PGF)"/>
            <person name="Lucas S."/>
            <person name="Copeland A."/>
            <person name="Lapidus A."/>
            <person name="Bruce D."/>
            <person name="Goodwin L."/>
            <person name="Pitluck S."/>
            <person name="Kyrpides N."/>
            <person name="Mavromatis K."/>
            <person name="Ivanova N."/>
            <person name="Mikhailova N."/>
            <person name="Zeytun A."/>
            <person name="Detter J.C."/>
            <person name="Tapia R."/>
            <person name="Han C."/>
            <person name="Land M."/>
            <person name="Hauser L."/>
            <person name="Markowitz V."/>
            <person name="Cheng J.-F."/>
            <person name="Hugenholtz P."/>
            <person name="Woyke T."/>
            <person name="Wu D."/>
            <person name="Tindall B."/>
            <person name="Schuetze A."/>
            <person name="Brambilla E."/>
            <person name="Klenk H.-P."/>
            <person name="Eisen J.A."/>
        </authorList>
    </citation>
    <scope>NUCLEOTIDE SEQUENCE [LARGE SCALE GENOMIC DNA]</scope>
    <source>
        <strain evidence="2">DSM 16511 / JCM 12458 / E9I37-1</strain>
    </source>
</reference>
<keyword evidence="2" id="KW-1185">Reference proteome</keyword>
<reference evidence="1 2" key="1">
    <citation type="journal article" date="2011" name="Stand. Genomic Sci.">
        <title>Complete genome sequence of Nitratifractor salsuginis type strain (E9I37-1).</title>
        <authorList>
            <person name="Anderson I."/>
            <person name="Sikorski J."/>
            <person name="Zeytun A."/>
            <person name="Nolan M."/>
            <person name="Lapidus A."/>
            <person name="Lucas S."/>
            <person name="Hammon N."/>
            <person name="Deshpande S."/>
            <person name="Cheng J.F."/>
            <person name="Tapia R."/>
            <person name="Han C."/>
            <person name="Goodwin L."/>
            <person name="Pitluck S."/>
            <person name="Liolios K."/>
            <person name="Pagani I."/>
            <person name="Ivanova N."/>
            <person name="Huntemann M."/>
            <person name="Mavromatis K."/>
            <person name="Ovchinikova G."/>
            <person name="Pati A."/>
            <person name="Chen A."/>
            <person name="Palaniappan K."/>
            <person name="Land M."/>
            <person name="Hauser L."/>
            <person name="Brambilla E.M."/>
            <person name="Ngatchou-Djao O.D."/>
            <person name="Rohde M."/>
            <person name="Tindall B.J."/>
            <person name="Goker M."/>
            <person name="Detter J.C."/>
            <person name="Woyke T."/>
            <person name="Bristow J."/>
            <person name="Eisen J.A."/>
            <person name="Markowitz V."/>
            <person name="Hugenholtz P."/>
            <person name="Klenk H.P."/>
            <person name="Kyrpides N.C."/>
        </authorList>
    </citation>
    <scope>NUCLEOTIDE SEQUENCE [LARGE SCALE GENOMIC DNA]</scope>
    <source>
        <strain evidence="2">DSM 16511 / JCM 12458 / E9I37-1</strain>
    </source>
</reference>
<evidence type="ECO:0000313" key="1">
    <source>
        <dbReference type="EMBL" id="ADV46418.1"/>
    </source>
</evidence>
<dbReference type="RefSeq" id="WP_013554109.1">
    <property type="nucleotide sequence ID" value="NC_014935.1"/>
</dbReference>
<accession>E6WY44</accession>
<dbReference type="Proteomes" id="UP000008633">
    <property type="component" value="Chromosome"/>
</dbReference>
<organism evidence="1 2">
    <name type="scientific">Nitratifractor salsuginis (strain DSM 16511 / JCM 12458 / E9I37-1)</name>
    <dbReference type="NCBI Taxonomy" id="749222"/>
    <lineage>
        <taxon>Bacteria</taxon>
        <taxon>Pseudomonadati</taxon>
        <taxon>Campylobacterota</taxon>
        <taxon>Epsilonproteobacteria</taxon>
        <taxon>Campylobacterales</taxon>
        <taxon>Sulfurovaceae</taxon>
        <taxon>Nitratifractor</taxon>
    </lineage>
</organism>
<proteinExistence type="predicted"/>
<dbReference type="KEGG" id="nsa:Nitsa_1165"/>
<name>E6WY44_NITSE</name>
<evidence type="ECO:0000313" key="2">
    <source>
        <dbReference type="Proteomes" id="UP000008633"/>
    </source>
</evidence>